<gene>
    <name evidence="1" type="ORF">A3Q56_03814</name>
</gene>
<dbReference type="AlphaFoldDB" id="A0A177B2U6"/>
<reference evidence="1 2" key="1">
    <citation type="submission" date="2016-04" db="EMBL/GenBank/DDBJ databases">
        <title>The genome of Intoshia linei affirms orthonectids as highly simplified spiralians.</title>
        <authorList>
            <person name="Mikhailov K.V."/>
            <person name="Slusarev G.S."/>
            <person name="Nikitin M.A."/>
            <person name="Logacheva M.D."/>
            <person name="Penin A."/>
            <person name="Aleoshin V."/>
            <person name="Panchin Y.V."/>
        </authorList>
    </citation>
    <scope>NUCLEOTIDE SEQUENCE [LARGE SCALE GENOMIC DNA]</scope>
    <source>
        <strain evidence="1">Intl2013</strain>
        <tissue evidence="1">Whole animal</tissue>
    </source>
</reference>
<evidence type="ECO:0000313" key="2">
    <source>
        <dbReference type="Proteomes" id="UP000078046"/>
    </source>
</evidence>
<sequence length="55" mass="6063">MKVKVLKIFERLIEGKRIAINNSLACTNMSSYYDGESISVVICGTGSIILKLDIN</sequence>
<dbReference type="EMBL" id="LWCA01000441">
    <property type="protein sequence ID" value="OAF68470.1"/>
    <property type="molecule type" value="Genomic_DNA"/>
</dbReference>
<protein>
    <submittedName>
        <fullName evidence="1">Uncharacterized protein</fullName>
    </submittedName>
</protein>
<proteinExistence type="predicted"/>
<keyword evidence="2" id="KW-1185">Reference proteome</keyword>
<evidence type="ECO:0000313" key="1">
    <source>
        <dbReference type="EMBL" id="OAF68470.1"/>
    </source>
</evidence>
<comment type="caution">
    <text evidence="1">The sequence shown here is derived from an EMBL/GenBank/DDBJ whole genome shotgun (WGS) entry which is preliminary data.</text>
</comment>
<accession>A0A177B2U6</accession>
<dbReference type="Proteomes" id="UP000078046">
    <property type="component" value="Unassembled WGS sequence"/>
</dbReference>
<name>A0A177B2U6_9BILA</name>
<organism evidence="1 2">
    <name type="scientific">Intoshia linei</name>
    <dbReference type="NCBI Taxonomy" id="1819745"/>
    <lineage>
        <taxon>Eukaryota</taxon>
        <taxon>Metazoa</taxon>
        <taxon>Spiralia</taxon>
        <taxon>Lophotrochozoa</taxon>
        <taxon>Mesozoa</taxon>
        <taxon>Orthonectida</taxon>
        <taxon>Rhopaluridae</taxon>
        <taxon>Intoshia</taxon>
    </lineage>
</organism>